<evidence type="ECO:0000313" key="3">
    <source>
        <dbReference type="Proteomes" id="UP000305792"/>
    </source>
</evidence>
<evidence type="ECO:0000256" key="1">
    <source>
        <dbReference type="SAM" id="SignalP"/>
    </source>
</evidence>
<dbReference type="AlphaFoldDB" id="A0A4S8PJ57"/>
<reference evidence="2 3" key="1">
    <citation type="journal article" date="2018" name="Int. J. Syst. Evol. Microbiol.">
        <title>Glycomyces paridis sp. nov., isolated from the medicinal plant Paris polyphylla.</title>
        <authorList>
            <person name="Fang X.M."/>
            <person name="Bai J.L."/>
            <person name="Su J."/>
            <person name="Zhao L.L."/>
            <person name="Liu H.Y."/>
            <person name="Ma B.P."/>
            <person name="Zhang Y.Q."/>
            <person name="Yu L.Y."/>
        </authorList>
    </citation>
    <scope>NUCLEOTIDE SEQUENCE [LARGE SCALE GENOMIC DNA]</scope>
    <source>
        <strain evidence="2 3">CPCC 204357</strain>
    </source>
</reference>
<protein>
    <submittedName>
        <fullName evidence="2">Uncharacterized protein</fullName>
    </submittedName>
</protein>
<dbReference type="RefSeq" id="WP_136530050.1">
    <property type="nucleotide sequence ID" value="NZ_STGX01000008.1"/>
</dbReference>
<proteinExistence type="predicted"/>
<feature type="signal peptide" evidence="1">
    <location>
        <begin position="1"/>
        <end position="28"/>
    </location>
</feature>
<dbReference type="Proteomes" id="UP000305792">
    <property type="component" value="Unassembled WGS sequence"/>
</dbReference>
<name>A0A4S8PJ57_9ACTN</name>
<gene>
    <name evidence="2" type="ORF">E9998_12625</name>
</gene>
<keyword evidence="1" id="KW-0732">Signal</keyword>
<evidence type="ECO:0000313" key="2">
    <source>
        <dbReference type="EMBL" id="THV28439.1"/>
    </source>
</evidence>
<dbReference type="OrthoDB" id="5175505at2"/>
<keyword evidence="3" id="KW-1185">Reference proteome</keyword>
<comment type="caution">
    <text evidence="2">The sequence shown here is derived from an EMBL/GenBank/DDBJ whole genome shotgun (WGS) entry which is preliminary data.</text>
</comment>
<feature type="chain" id="PRO_5020450683" evidence="1">
    <location>
        <begin position="29"/>
        <end position="382"/>
    </location>
</feature>
<dbReference type="EMBL" id="STGX01000008">
    <property type="protein sequence ID" value="THV28439.1"/>
    <property type="molecule type" value="Genomic_DNA"/>
</dbReference>
<organism evidence="2 3">
    <name type="scientific">Glycomyces paridis</name>
    <dbReference type="NCBI Taxonomy" id="2126555"/>
    <lineage>
        <taxon>Bacteria</taxon>
        <taxon>Bacillati</taxon>
        <taxon>Actinomycetota</taxon>
        <taxon>Actinomycetes</taxon>
        <taxon>Glycomycetales</taxon>
        <taxon>Glycomycetaceae</taxon>
        <taxon>Glycomyces</taxon>
    </lineage>
</organism>
<accession>A0A4S8PJ57</accession>
<sequence>MIGPLMPLKRIASLAVLILAASGCSWFASEPEDLSEHEVRLSDMFNESARLIEELNAAEARIIRDCLEDQGFAVHLEAELAMQGGGVMDGSLLDGAPHERFLVGEDQAASGAYWQWTNLPDAQASADPELWEASEADSMGLFDSEAESAVRVFLELDAEDQYAWYVAYMGEERASVIHADLIGADPDPDGDGVVQYDETPPGGCWGEMIEAVYGGAEAHEVEGEDFTDWTWEPEPPVGDGSEIEPYYLEAVAEYEGDFLDCLYDSGWGVWEFRKGYLAVNEYLVEAGEGDQARWAYEGSPGSWPEPPEDVPDEGDFEGWLEFERGFALDVVACGESSGYREAAEEAWKQAQLAYYLQIEEETYAWQETMQGLLERAQEVIAA</sequence>